<keyword evidence="5" id="KW-0464">Manganese</keyword>
<protein>
    <submittedName>
        <fullName evidence="7">Leucyl aminopeptidase family protein</fullName>
    </submittedName>
</protein>
<keyword evidence="8" id="KW-1185">Reference proteome</keyword>
<evidence type="ECO:0000256" key="3">
    <source>
        <dbReference type="ARBA" id="ARBA00022670"/>
    </source>
</evidence>
<dbReference type="InterPro" id="IPR048816">
    <property type="entry name" value="Peptidase_M17_N_1"/>
</dbReference>
<organism evidence="7 8">
    <name type="scientific">Alterirhizorhabdus solaris</name>
    <dbReference type="NCBI Taxonomy" id="2529389"/>
    <lineage>
        <taxon>Bacteria</taxon>
        <taxon>Pseudomonadati</taxon>
        <taxon>Pseudomonadota</taxon>
        <taxon>Alphaproteobacteria</taxon>
        <taxon>Sphingomonadales</taxon>
        <taxon>Rhizorhabdaceae</taxon>
        <taxon>Alterirhizorhabdus</taxon>
    </lineage>
</organism>
<dbReference type="SUPFAM" id="SSF52949">
    <property type="entry name" value="Macro domain-like"/>
    <property type="match status" value="1"/>
</dbReference>
<evidence type="ECO:0000313" key="7">
    <source>
        <dbReference type="EMBL" id="TVV70706.1"/>
    </source>
</evidence>
<comment type="similarity">
    <text evidence="1">Belongs to the peptidase M17 family.</text>
</comment>
<dbReference type="InterPro" id="IPR043472">
    <property type="entry name" value="Macro_dom-like"/>
</dbReference>
<dbReference type="AlphaFoldDB" id="A0A558QU88"/>
<dbReference type="EMBL" id="VNIM01000112">
    <property type="protein sequence ID" value="TVV70706.1"/>
    <property type="molecule type" value="Genomic_DNA"/>
</dbReference>
<dbReference type="InterPro" id="IPR000819">
    <property type="entry name" value="Peptidase_M17_C"/>
</dbReference>
<proteinExistence type="inferred from homology"/>
<dbReference type="RefSeq" id="WP_145155081.1">
    <property type="nucleotide sequence ID" value="NZ_VNIM01000112.1"/>
</dbReference>
<dbReference type="Pfam" id="PF21337">
    <property type="entry name" value="Peptidase_M17_N_1"/>
    <property type="match status" value="1"/>
</dbReference>
<dbReference type="PROSITE" id="PS00631">
    <property type="entry name" value="CYTOSOL_AP"/>
    <property type="match status" value="1"/>
</dbReference>
<dbReference type="GO" id="GO:0006508">
    <property type="term" value="P:proteolysis"/>
    <property type="evidence" value="ECO:0007669"/>
    <property type="project" value="UniProtKB-KW"/>
</dbReference>
<dbReference type="SUPFAM" id="SSF53187">
    <property type="entry name" value="Zn-dependent exopeptidases"/>
    <property type="match status" value="1"/>
</dbReference>
<evidence type="ECO:0000259" key="6">
    <source>
        <dbReference type="PROSITE" id="PS00631"/>
    </source>
</evidence>
<dbReference type="InterPro" id="IPR011356">
    <property type="entry name" value="Leucine_aapep/pepB"/>
</dbReference>
<dbReference type="Pfam" id="PF00883">
    <property type="entry name" value="Peptidase_M17"/>
    <property type="match status" value="1"/>
</dbReference>
<reference evidence="7 8" key="1">
    <citation type="submission" date="2019-07" db="EMBL/GenBank/DDBJ databases">
        <title>Sphingomonas solaris sp. nov., isolated from a solar panel from Boston, Massachusetts.</title>
        <authorList>
            <person name="Tanner K."/>
            <person name="Pascual J."/>
            <person name="Mancuso C."/>
            <person name="Pereto J."/>
            <person name="Khalil A."/>
            <person name="Vilanova C."/>
        </authorList>
    </citation>
    <scope>NUCLEOTIDE SEQUENCE [LARGE SCALE GENOMIC DNA]</scope>
    <source>
        <strain evidence="7 8">R4DWN</strain>
    </source>
</reference>
<keyword evidence="4" id="KW-0378">Hydrolase</keyword>
<dbReference type="PRINTS" id="PR00481">
    <property type="entry name" value="LAMNOPPTDASE"/>
</dbReference>
<dbReference type="CDD" id="cd00433">
    <property type="entry name" value="Peptidase_M17"/>
    <property type="match status" value="1"/>
</dbReference>
<comment type="caution">
    <text evidence="7">The sequence shown here is derived from an EMBL/GenBank/DDBJ whole genome shotgun (WGS) entry which is preliminary data.</text>
</comment>
<dbReference type="GO" id="GO:0005737">
    <property type="term" value="C:cytoplasm"/>
    <property type="evidence" value="ECO:0007669"/>
    <property type="project" value="InterPro"/>
</dbReference>
<evidence type="ECO:0000313" key="8">
    <source>
        <dbReference type="Proteomes" id="UP000318681"/>
    </source>
</evidence>
<dbReference type="PANTHER" id="PTHR11963:SF20">
    <property type="entry name" value="PEPTIDASE B"/>
    <property type="match status" value="1"/>
</dbReference>
<keyword evidence="3" id="KW-0645">Protease</keyword>
<evidence type="ECO:0000256" key="5">
    <source>
        <dbReference type="ARBA" id="ARBA00023211"/>
    </source>
</evidence>
<gene>
    <name evidence="7" type="ORF">FOY91_18490</name>
</gene>
<evidence type="ECO:0000256" key="2">
    <source>
        <dbReference type="ARBA" id="ARBA00022438"/>
    </source>
</evidence>
<name>A0A558QU88_9SPHN</name>
<accession>A0A558QU88</accession>
<evidence type="ECO:0000256" key="1">
    <source>
        <dbReference type="ARBA" id="ARBA00009528"/>
    </source>
</evidence>
<sequence>MTDFSSLLQPDRGQPAHLIQTVRGGGFDEWLAGQPERVRATVAAARFRGKAGEFALLPGGKPEEWSAVVGLPDTPTPWDLAGAVARLPEGQFRLADGDPGAATLGWLLAHHRFDRYRRAPEPIPQRVLLVPDAAGIDGAVRLAGAVALVRDLVDTPAADMGPAELAAAAERVANDGGANFAVVQGDALAEGYPMIHAVGRAATRDRAPRLIELTWGDPAHPRVAIVGKGVCFDSGGLDIKPASGMLLMKKDMGGAAHALALAGLVMQARLPVRLHLLIPAVENAISADAFRPGDVLRSRQGLSVEIGNTDAEGRLVLADALTRAAEETPALLIDFATLTGAARVALGPDLPALFASDDALADDLLRAGTATGDPLWRLPLWAGYRDMLKSTLADINNSGEGGLAGAITAALFLKEFVPADMPWAHLDTFAWRPADRPGRPRGGDALGLRAAWAMLETRFGGGVTVTH</sequence>
<dbReference type="GO" id="GO:0030145">
    <property type="term" value="F:manganese ion binding"/>
    <property type="evidence" value="ECO:0007669"/>
    <property type="project" value="InterPro"/>
</dbReference>
<keyword evidence="2 7" id="KW-0031">Aminopeptidase</keyword>
<dbReference type="Proteomes" id="UP000318681">
    <property type="component" value="Unassembled WGS sequence"/>
</dbReference>
<dbReference type="Gene3D" id="3.40.630.10">
    <property type="entry name" value="Zn peptidases"/>
    <property type="match status" value="1"/>
</dbReference>
<evidence type="ECO:0000256" key="4">
    <source>
        <dbReference type="ARBA" id="ARBA00022801"/>
    </source>
</evidence>
<dbReference type="Gene3D" id="3.40.220.10">
    <property type="entry name" value="Leucine Aminopeptidase, subunit E, domain 1"/>
    <property type="match status" value="1"/>
</dbReference>
<dbReference type="GO" id="GO:0070006">
    <property type="term" value="F:metalloaminopeptidase activity"/>
    <property type="evidence" value="ECO:0007669"/>
    <property type="project" value="InterPro"/>
</dbReference>
<feature type="domain" description="Cytosol aminopeptidase" evidence="6">
    <location>
        <begin position="308"/>
        <end position="315"/>
    </location>
</feature>
<dbReference type="PANTHER" id="PTHR11963">
    <property type="entry name" value="LEUCINE AMINOPEPTIDASE-RELATED"/>
    <property type="match status" value="1"/>
</dbReference>
<dbReference type="OrthoDB" id="9809354at2"/>